<feature type="compositionally biased region" description="Polar residues" evidence="1">
    <location>
        <begin position="724"/>
        <end position="738"/>
    </location>
</feature>
<gene>
    <name evidence="2" type="ORF">TOT_020000780</name>
</gene>
<dbReference type="EMBL" id="AP011947">
    <property type="protein sequence ID" value="BAM40525.1"/>
    <property type="molecule type" value="Genomic_DNA"/>
</dbReference>
<name>J4D827_THEOR</name>
<dbReference type="VEuPathDB" id="PiroplasmaDB:TOT_020000780"/>
<feature type="compositionally biased region" description="Polar residues" evidence="1">
    <location>
        <begin position="645"/>
        <end position="663"/>
    </location>
</feature>
<sequence>MGSVQTKLYIDFNKGVSDSSIVNHYSLNITRKDYNTPGKFDYLDYKISFQKGYSYSDASYFYVYIREETGGSTVFEYYVSSKEHVLTNVKVYFSKQHEKIPLVVGFTKTDGTQYYTYKFLKSEKYSYGFPLTNYFKDNELEAKLKEELNNLNKKITFKVGSGTKSNVLEKTSNLPKNKIKVVEFTPNIGKEGSFLFHSSELFKVHSNYSRIEDSILQEVNYKPFDCIKVYYFISDHIPVLIEFVDGKTKTYFKRQDTGGFHWAKDDTNYNNDPSVFYNQLTRIKPELEKWLTYQLNTNHNYSNGNILVSPQTSNVQNKYTVYTHTPKNVNSNTTDVLYLNKKVEVIQNKDIQKAEDRLERLNGKFIKKIDTYALDVNSNDHLLMKLITREGNVYYLSRFDRSGVKWRQLSLKDLTDINIKIEGQINGADYTRGEGLGKTLQRQLGNEDNVQRLLKDISANINSIIVLMERKSEYGGDDIRYVLKGDNMISPADSSSNTVEVIESKRDNKFFCEKLKDYNIYKHVVTFPGDFALRSIRPTVYIRLYSGETKIKLFDEQGVNGPLKYLEYKNGSELYVYFDKKGHNPIMFFYNGETYRTKDKNRIEWLRIKDITHCNKSNTHNIIKKLEEIEMELENPKLQIELPSRSDSAGGQGNRLTSTNQRPGASGKTYNGDHLGINGKPGTPRVGSDLGVSGRTRSEERRPTLQVVETNNLNNQERDHKTQVRNNHQQTDSDSPKTSAYDGGLSAEAIGGGVGGGIAVGGSGIGGYLLLLCAQ</sequence>
<dbReference type="Proteomes" id="UP000003786">
    <property type="component" value="Chromosome 2"/>
</dbReference>
<protein>
    <submittedName>
        <fullName evidence="2">Uncharacterized protein</fullName>
    </submittedName>
</protein>
<evidence type="ECO:0000256" key="1">
    <source>
        <dbReference type="SAM" id="MobiDB-lite"/>
    </source>
</evidence>
<dbReference type="GeneID" id="20714900"/>
<evidence type="ECO:0000313" key="2">
    <source>
        <dbReference type="EMBL" id="BAM40525.1"/>
    </source>
</evidence>
<evidence type="ECO:0000313" key="3">
    <source>
        <dbReference type="Proteomes" id="UP000003786"/>
    </source>
</evidence>
<accession>J4D827</accession>
<reference evidence="2 3" key="1">
    <citation type="journal article" date="2012" name="MBio">
        <title>Comparative genome analysis of three eukaryotic parasites with differing abilities to transform leukocytes reveals key mediators of Theileria-induced leukocyte transformation.</title>
        <authorList>
            <person name="Hayashida K."/>
            <person name="Hara Y."/>
            <person name="Abe T."/>
            <person name="Yamasaki C."/>
            <person name="Toyoda A."/>
            <person name="Kosuge T."/>
            <person name="Suzuki Y."/>
            <person name="Sato Y."/>
            <person name="Kawashima S."/>
            <person name="Katayama T."/>
            <person name="Wakaguri H."/>
            <person name="Inoue N."/>
            <person name="Homma K."/>
            <person name="Tada-Umezaki M."/>
            <person name="Yagi Y."/>
            <person name="Fujii Y."/>
            <person name="Habara T."/>
            <person name="Kanehisa M."/>
            <person name="Watanabe H."/>
            <person name="Ito K."/>
            <person name="Gojobori T."/>
            <person name="Sugawara H."/>
            <person name="Imanishi T."/>
            <person name="Weir W."/>
            <person name="Gardner M."/>
            <person name="Pain A."/>
            <person name="Shiels B."/>
            <person name="Hattori M."/>
            <person name="Nene V."/>
            <person name="Sugimoto C."/>
        </authorList>
    </citation>
    <scope>NUCLEOTIDE SEQUENCE [LARGE SCALE GENOMIC DNA]</scope>
    <source>
        <strain evidence="2 3">Shintoku</strain>
    </source>
</reference>
<organism evidence="2 3">
    <name type="scientific">Theileria orientalis strain Shintoku</name>
    <dbReference type="NCBI Taxonomy" id="869250"/>
    <lineage>
        <taxon>Eukaryota</taxon>
        <taxon>Sar</taxon>
        <taxon>Alveolata</taxon>
        <taxon>Apicomplexa</taxon>
        <taxon>Aconoidasida</taxon>
        <taxon>Piroplasmida</taxon>
        <taxon>Theileriidae</taxon>
        <taxon>Theileria</taxon>
    </lineage>
</organism>
<dbReference type="RefSeq" id="XP_009690826.1">
    <property type="nucleotide sequence ID" value="XM_009692531.1"/>
</dbReference>
<keyword evidence="3" id="KW-1185">Reference proteome</keyword>
<proteinExistence type="predicted"/>
<feature type="region of interest" description="Disordered" evidence="1">
    <location>
        <begin position="643"/>
        <end position="742"/>
    </location>
</feature>
<dbReference type="KEGG" id="tot:TOT_020000780"/>
<dbReference type="AlphaFoldDB" id="J4D827"/>